<dbReference type="Gene3D" id="1.10.30.50">
    <property type="match status" value="1"/>
</dbReference>
<evidence type="ECO:0000313" key="3">
    <source>
        <dbReference type="EMBL" id="TXG88253.1"/>
    </source>
</evidence>
<evidence type="ECO:0000259" key="2">
    <source>
        <dbReference type="SMART" id="SM00507"/>
    </source>
</evidence>
<keyword evidence="4" id="KW-0540">Nuclease</keyword>
<sequence length="128" mass="13817">MEVPTMAFRSGGPSRTGTTEHRRWARQVKARDRWRCRRCGFQGSATAKPADVEADHVIPIAEGGAEFDLANGQTLCRRCHRAKTEAEAARGRAARSPRRPRPVHPSRRARPAGGPAGAPPPPPATGGH</sequence>
<feature type="compositionally biased region" description="Basic residues" evidence="1">
    <location>
        <begin position="92"/>
        <end position="110"/>
    </location>
</feature>
<dbReference type="AlphaFoldDB" id="A0A6P2C944"/>
<dbReference type="InterPro" id="IPR003615">
    <property type="entry name" value="HNH_nuc"/>
</dbReference>
<name>A0A6P2C944_9NOCA</name>
<dbReference type="InterPro" id="IPR002711">
    <property type="entry name" value="HNH"/>
</dbReference>
<dbReference type="EMBL" id="QRCM01000001">
    <property type="protein sequence ID" value="TXG89055.1"/>
    <property type="molecule type" value="Genomic_DNA"/>
</dbReference>
<dbReference type="GO" id="GO:0003676">
    <property type="term" value="F:nucleic acid binding"/>
    <property type="evidence" value="ECO:0007669"/>
    <property type="project" value="InterPro"/>
</dbReference>
<dbReference type="CDD" id="cd00085">
    <property type="entry name" value="HNHc"/>
    <property type="match status" value="1"/>
</dbReference>
<evidence type="ECO:0000256" key="1">
    <source>
        <dbReference type="SAM" id="MobiDB-lite"/>
    </source>
</evidence>
<evidence type="ECO:0000313" key="5">
    <source>
        <dbReference type="Proteomes" id="UP000471120"/>
    </source>
</evidence>
<organism evidence="4 5">
    <name type="scientific">Rhodococcus rhodnii</name>
    <dbReference type="NCBI Taxonomy" id="38312"/>
    <lineage>
        <taxon>Bacteria</taxon>
        <taxon>Bacillati</taxon>
        <taxon>Actinomycetota</taxon>
        <taxon>Actinomycetes</taxon>
        <taxon>Mycobacteriales</taxon>
        <taxon>Nocardiaceae</taxon>
        <taxon>Rhodococcus</taxon>
    </lineage>
</organism>
<reference evidence="4 5" key="1">
    <citation type="submission" date="2018-07" db="EMBL/GenBank/DDBJ databases">
        <title>Genome sequence of Rhodococcus rhodnii ATCC 35071 from Rhodnius prolixus.</title>
        <authorList>
            <person name="Patel V."/>
            <person name="Vogel K.J."/>
        </authorList>
    </citation>
    <scope>NUCLEOTIDE SEQUENCE [LARGE SCALE GENOMIC DNA]</scope>
    <source>
        <strain evidence="4 5">ATCC 35071</strain>
    </source>
</reference>
<feature type="region of interest" description="Disordered" evidence="1">
    <location>
        <begin position="81"/>
        <end position="128"/>
    </location>
</feature>
<feature type="domain" description="HNH nuclease" evidence="2">
    <location>
        <begin position="23"/>
        <end position="81"/>
    </location>
</feature>
<dbReference type="SMART" id="SM00507">
    <property type="entry name" value="HNHc"/>
    <property type="match status" value="1"/>
</dbReference>
<dbReference type="GO" id="GO:0004519">
    <property type="term" value="F:endonuclease activity"/>
    <property type="evidence" value="ECO:0007669"/>
    <property type="project" value="UniProtKB-KW"/>
</dbReference>
<keyword evidence="4" id="KW-0378">Hydrolase</keyword>
<comment type="caution">
    <text evidence="4">The sequence shown here is derived from an EMBL/GenBank/DDBJ whole genome shotgun (WGS) entry which is preliminary data.</text>
</comment>
<feature type="region of interest" description="Disordered" evidence="1">
    <location>
        <begin position="1"/>
        <end position="26"/>
    </location>
</feature>
<dbReference type="Pfam" id="PF01844">
    <property type="entry name" value="HNH"/>
    <property type="match status" value="1"/>
</dbReference>
<feature type="compositionally biased region" description="Pro residues" evidence="1">
    <location>
        <begin position="117"/>
        <end position="128"/>
    </location>
</feature>
<dbReference type="GO" id="GO:0008270">
    <property type="term" value="F:zinc ion binding"/>
    <property type="evidence" value="ECO:0007669"/>
    <property type="project" value="InterPro"/>
</dbReference>
<protein>
    <submittedName>
        <fullName evidence="4">HNH endonuclease</fullName>
    </submittedName>
</protein>
<accession>A0A6P2C944</accession>
<dbReference type="Proteomes" id="UP000471120">
    <property type="component" value="Unassembled WGS sequence"/>
</dbReference>
<evidence type="ECO:0000313" key="4">
    <source>
        <dbReference type="EMBL" id="TXG89055.1"/>
    </source>
</evidence>
<proteinExistence type="predicted"/>
<dbReference type="EMBL" id="QRCM01000003">
    <property type="protein sequence ID" value="TXG88253.1"/>
    <property type="molecule type" value="Genomic_DNA"/>
</dbReference>
<gene>
    <name evidence="4" type="ORF">DW322_00865</name>
    <name evidence="3" type="ORF">DW322_21455</name>
</gene>
<keyword evidence="4" id="KW-0255">Endonuclease</keyword>